<keyword evidence="1" id="KW-0732">Signal</keyword>
<reference evidence="2 3" key="1">
    <citation type="submission" date="2023-10" db="EMBL/GenBank/DDBJ databases">
        <title>Novel methanotroph of the genus Methylocapsa from a subarctic wetland.</title>
        <authorList>
            <person name="Belova S.E."/>
            <person name="Oshkin I.Y."/>
            <person name="Miroshnikov K."/>
            <person name="Dedysh S.N."/>
        </authorList>
    </citation>
    <scope>NUCLEOTIDE SEQUENCE [LARGE SCALE GENOMIC DNA]</scope>
    <source>
        <strain evidence="2 3">RX1</strain>
    </source>
</reference>
<organism evidence="2 3">
    <name type="scientific">Methylocapsa polymorpha</name>
    <dbReference type="NCBI Taxonomy" id="3080828"/>
    <lineage>
        <taxon>Bacteria</taxon>
        <taxon>Pseudomonadati</taxon>
        <taxon>Pseudomonadota</taxon>
        <taxon>Alphaproteobacteria</taxon>
        <taxon>Hyphomicrobiales</taxon>
        <taxon>Beijerinckiaceae</taxon>
        <taxon>Methylocapsa</taxon>
    </lineage>
</organism>
<keyword evidence="2" id="KW-0326">Glycosidase</keyword>
<dbReference type="Proteomes" id="UP001626536">
    <property type="component" value="Chromosome"/>
</dbReference>
<dbReference type="CDD" id="cd15482">
    <property type="entry name" value="Sialidase_non-viral"/>
    <property type="match status" value="2"/>
</dbReference>
<keyword evidence="2" id="KW-0378">Hydrolase</keyword>
<feature type="chain" id="PRO_5045741505" evidence="1">
    <location>
        <begin position="24"/>
        <end position="408"/>
    </location>
</feature>
<evidence type="ECO:0000256" key="1">
    <source>
        <dbReference type="SAM" id="SignalP"/>
    </source>
</evidence>
<proteinExistence type="predicted"/>
<gene>
    <name evidence="2" type="ORF">RZS28_17480</name>
</gene>
<dbReference type="RefSeq" id="WP_407339000.1">
    <property type="nucleotide sequence ID" value="NZ_CP136862.1"/>
</dbReference>
<dbReference type="GO" id="GO:0016798">
    <property type="term" value="F:hydrolase activity, acting on glycosyl bonds"/>
    <property type="evidence" value="ECO:0007669"/>
    <property type="project" value="UniProtKB-KW"/>
</dbReference>
<feature type="signal peptide" evidence="1">
    <location>
        <begin position="1"/>
        <end position="23"/>
    </location>
</feature>
<protein>
    <submittedName>
        <fullName evidence="2">Sialidase family protein</fullName>
        <ecNumber evidence="2">3.2.1.-</ecNumber>
    </submittedName>
</protein>
<evidence type="ECO:0000313" key="2">
    <source>
        <dbReference type="EMBL" id="WOJ89553.1"/>
    </source>
</evidence>
<accession>A0ABZ0HSC6</accession>
<dbReference type="EC" id="3.2.1.-" evidence="2"/>
<evidence type="ECO:0000313" key="3">
    <source>
        <dbReference type="Proteomes" id="UP001626536"/>
    </source>
</evidence>
<sequence>MMFKLHVVVFALAVFAGSGEVVAQMAHDHHEHKGREPCSDLSLACASTAAPAFGPDGALWIAARVNNQIFVAKSRDHGRSFTPPVVVTQPSVNLDTGTDAGPKIVVDRDGRAIVAYAILHDKKYNGQVFFTRSIDGGQTFSPSSPITSDLESQRFAALAIDSDGSIFSAWLDKRNRAQAKDGAEAYVGAGVAFAWSRDNGSHFAETRLAHEGTCECCRIGIGFAGPGRPVVLFRNIFEGSVRDHAVMTFADRDAPGQIFRVSNDDWATNACPHQGPSLAVTPDGAYHAAWFTAGRARKGLFYARSLDGGKSFSAPRPIGDPDHAPSRPSLLGAGGKLWLAWKEFDGDRTSVLVMASHDNGENWSAPKAIATTTEDSDHPVLVSDGPHSFLSWQTLKDGYRLIELEDAS</sequence>
<dbReference type="EMBL" id="CP136862">
    <property type="protein sequence ID" value="WOJ89553.1"/>
    <property type="molecule type" value="Genomic_DNA"/>
</dbReference>
<dbReference type="SUPFAM" id="SSF50939">
    <property type="entry name" value="Sialidases"/>
    <property type="match status" value="1"/>
</dbReference>
<dbReference type="InterPro" id="IPR036278">
    <property type="entry name" value="Sialidase_sf"/>
</dbReference>
<dbReference type="Gene3D" id="2.120.10.10">
    <property type="match status" value="2"/>
</dbReference>
<keyword evidence="3" id="KW-1185">Reference proteome</keyword>
<name>A0ABZ0HSC6_9HYPH</name>